<evidence type="ECO:0000256" key="5">
    <source>
        <dbReference type="ARBA" id="ARBA00022729"/>
    </source>
</evidence>
<dbReference type="Gene3D" id="2.40.170.20">
    <property type="entry name" value="TonB-dependent receptor, beta-barrel domain"/>
    <property type="match status" value="1"/>
</dbReference>
<dbReference type="Proteomes" id="UP000029538">
    <property type="component" value="Unassembled WGS sequence"/>
</dbReference>
<accession>A0A096BX75</accession>
<dbReference type="InterPro" id="IPR036942">
    <property type="entry name" value="Beta-barrel_TonB_sf"/>
</dbReference>
<dbReference type="Gene3D" id="2.170.130.10">
    <property type="entry name" value="TonB-dependent receptor, plug domain"/>
    <property type="match status" value="1"/>
</dbReference>
<keyword evidence="5" id="KW-0732">Signal</keyword>
<dbReference type="SUPFAM" id="SSF56935">
    <property type="entry name" value="Porins"/>
    <property type="match status" value="1"/>
</dbReference>
<dbReference type="PANTHER" id="PTHR30069:SF29">
    <property type="entry name" value="HEMOGLOBIN AND HEMOGLOBIN-HAPTOGLOBIN-BINDING PROTEIN 1-RELATED"/>
    <property type="match status" value="1"/>
</dbReference>
<dbReference type="InterPro" id="IPR012910">
    <property type="entry name" value="Plug_dom"/>
</dbReference>
<evidence type="ECO:0000256" key="6">
    <source>
        <dbReference type="ARBA" id="ARBA00023136"/>
    </source>
</evidence>
<evidence type="ECO:0000259" key="8">
    <source>
        <dbReference type="Pfam" id="PF07715"/>
    </source>
</evidence>
<dbReference type="RefSeq" id="WP_036884473.1">
    <property type="nucleotide sequence ID" value="NZ_JRNR01000113.1"/>
</dbReference>
<evidence type="ECO:0000256" key="2">
    <source>
        <dbReference type="ARBA" id="ARBA00022448"/>
    </source>
</evidence>
<evidence type="ECO:0000313" key="9">
    <source>
        <dbReference type="EMBL" id="KGF47312.1"/>
    </source>
</evidence>
<dbReference type="GO" id="GO:0044718">
    <property type="term" value="P:siderophore transmembrane transport"/>
    <property type="evidence" value="ECO:0007669"/>
    <property type="project" value="TreeGrafter"/>
</dbReference>
<evidence type="ECO:0000256" key="3">
    <source>
        <dbReference type="ARBA" id="ARBA00022452"/>
    </source>
</evidence>
<keyword evidence="4" id="KW-0812">Transmembrane</keyword>
<evidence type="ECO:0000256" key="1">
    <source>
        <dbReference type="ARBA" id="ARBA00004571"/>
    </source>
</evidence>
<sequence length="677" mass="77962">MKLLPTVILLACTIGVKAQTPQLDSIQTIDEVVITSRLTQREIVPAQSLQGKDLERLNSQSVADALRYFSGMQLKDYGGVGGIKTVDIRSMGTHHVGIFYDGVELGNAQNGQIDLGQYSLDNIDEISLYNGQKSAIFQPASDFGNAGSVYICTRRPRFFNNKHYNLKFKTKYGSSDLFRISSLWEQRISEAVSSSFNVEHLTSSGKYKFNYRRVTPSGEVAYDTTATRQNGDIRADRVDLNINGILTRGFWNAKAYFYNSQRGIPGAIVNNVWRRGERQGDVNTFVQARFQKDITDHFSIQWLAKYAFYRTHYVNNDTTQLPANNKYWQQEVYISTANAYEILPDWSVSMAYDFRWNKLNANTYRFVFPTRFSNLISLATAFESRYFRIQASILGTFVHDKLHPTERLMDGMSETNNISKFTPAVFIDFPLIDKQEHGSQTKFSLRTFVKRSFRMPTFNDLYYTDLGSSNLKPESAVQYDFGTVFDKTNSKSFLHNLHFQADVYYNSIHDKIIAYPKGQQFRWTMLNLGKVHITGMDVQGAITMQPIRDFLVTGRLQYTYQKAIDVTNKSNSFYKHQIPYIPHHSGSAIVNLAYHNWTLNYSFIYSGERYNQQENTPINYMQPWYTSDLSLQYDFNLWAKKCRLILEANNIFDQKYDVILNYPMPGINGTIGLQIEL</sequence>
<gene>
    <name evidence="9" type="ORF">HMPREF0654_10085</name>
</gene>
<evidence type="ECO:0000256" key="7">
    <source>
        <dbReference type="ARBA" id="ARBA00023237"/>
    </source>
</evidence>
<dbReference type="GO" id="GO:0015344">
    <property type="term" value="F:siderophore uptake transmembrane transporter activity"/>
    <property type="evidence" value="ECO:0007669"/>
    <property type="project" value="TreeGrafter"/>
</dbReference>
<dbReference type="InterPro" id="IPR039426">
    <property type="entry name" value="TonB-dep_rcpt-like"/>
</dbReference>
<evidence type="ECO:0000256" key="4">
    <source>
        <dbReference type="ARBA" id="ARBA00022692"/>
    </source>
</evidence>
<dbReference type="GO" id="GO:0009279">
    <property type="term" value="C:cell outer membrane"/>
    <property type="evidence" value="ECO:0007669"/>
    <property type="project" value="UniProtKB-SubCell"/>
</dbReference>
<name>A0A096BX75_9BACT</name>
<keyword evidence="3" id="KW-1134">Transmembrane beta strand</keyword>
<protein>
    <submittedName>
        <fullName evidence="9">Ligand-gated channel protein</fullName>
    </submittedName>
</protein>
<dbReference type="AlphaFoldDB" id="A0A096BX75"/>
<proteinExistence type="predicted"/>
<evidence type="ECO:0000313" key="10">
    <source>
        <dbReference type="Proteomes" id="UP000029538"/>
    </source>
</evidence>
<dbReference type="EMBL" id="JRNR01000113">
    <property type="protein sequence ID" value="KGF47312.1"/>
    <property type="molecule type" value="Genomic_DNA"/>
</dbReference>
<reference evidence="9 10" key="1">
    <citation type="submission" date="2014-07" db="EMBL/GenBank/DDBJ databases">
        <authorList>
            <person name="McCorrison J."/>
            <person name="Sanka R."/>
            <person name="Torralba M."/>
            <person name="Gillis M."/>
            <person name="Haft D.H."/>
            <person name="Methe B."/>
            <person name="Sutton G."/>
            <person name="Nelson K.E."/>
        </authorList>
    </citation>
    <scope>NUCLEOTIDE SEQUENCE [LARGE SCALE GENOMIC DNA]</scope>
    <source>
        <strain evidence="9 10">DNF00882</strain>
    </source>
</reference>
<keyword evidence="6" id="KW-0472">Membrane</keyword>
<dbReference type="Pfam" id="PF07715">
    <property type="entry name" value="Plug"/>
    <property type="match status" value="1"/>
</dbReference>
<dbReference type="InterPro" id="IPR037066">
    <property type="entry name" value="Plug_dom_sf"/>
</dbReference>
<comment type="subcellular location">
    <subcellularLocation>
        <location evidence="1">Cell outer membrane</location>
        <topology evidence="1">Multi-pass membrane protein</topology>
    </subcellularLocation>
</comment>
<keyword evidence="7" id="KW-0998">Cell outer membrane</keyword>
<dbReference type="PANTHER" id="PTHR30069">
    <property type="entry name" value="TONB-DEPENDENT OUTER MEMBRANE RECEPTOR"/>
    <property type="match status" value="1"/>
</dbReference>
<keyword evidence="2" id="KW-0813">Transport</keyword>
<organism evidence="9 10">
    <name type="scientific">Prevotella disiens DNF00882</name>
    <dbReference type="NCBI Taxonomy" id="1401075"/>
    <lineage>
        <taxon>Bacteria</taxon>
        <taxon>Pseudomonadati</taxon>
        <taxon>Bacteroidota</taxon>
        <taxon>Bacteroidia</taxon>
        <taxon>Bacteroidales</taxon>
        <taxon>Prevotellaceae</taxon>
        <taxon>Prevotella</taxon>
    </lineage>
</organism>
<feature type="domain" description="TonB-dependent receptor plug" evidence="8">
    <location>
        <begin position="45"/>
        <end position="138"/>
    </location>
</feature>
<comment type="caution">
    <text evidence="9">The sequence shown here is derived from an EMBL/GenBank/DDBJ whole genome shotgun (WGS) entry which is preliminary data.</text>
</comment>